<dbReference type="Gene3D" id="1.20.1260.20">
    <property type="entry name" value="PPE superfamily"/>
    <property type="match status" value="1"/>
</dbReference>
<dbReference type="Proteomes" id="UP001595829">
    <property type="component" value="Unassembled WGS sequence"/>
</dbReference>
<sequence length="479" mass="50567">MLTYHEVMTTDFGPLNTAADKWQKMADEIHKVELRYRDSVQKITMGPNWQGLSAEAAGANFAGTRYEYAAAQTQAKATATLLRNAHQQFVELKKRLENARNEAVKAGMRVSEEGNVAYDTSKLSAGELNALHHDPDYSRKVRESEQSWADAIKACVKAVDDADKDLKKDLEAVVKDAGGKNGDATGTSGFNADAGKVADADNKQKQERMELNSLTMRDNETLDDYIRRLQQSGVEKLTGSKHLGELYAAVQKGTLTAAGFAAALGMTVKGSYKLYKALKTGKDVAAPGTFLANFVNNRLPAAPGTLLSRVPPGMITAITGSDEAAMFGGYMKNGVFRMPAASEANLVRVAQNGGLANAAKAAGWLRGAGVVGGVATTAYGVANLATYDLDMIKAKPDKFATDLTGTAFSASTTALMVAPNPVTLGLAVGTGIAYGGALIWENREAIGNAAEKAGDWIGDKASDLGGGLKKVGSALNPFD</sequence>
<keyword evidence="3" id="KW-1185">Reference proteome</keyword>
<feature type="coiled-coil region" evidence="1">
    <location>
        <begin position="82"/>
        <end position="109"/>
    </location>
</feature>
<organism evidence="2 3">
    <name type="scientific">Streptomyces coeruleoprunus</name>
    <dbReference type="NCBI Taxonomy" id="285563"/>
    <lineage>
        <taxon>Bacteria</taxon>
        <taxon>Bacillati</taxon>
        <taxon>Actinomycetota</taxon>
        <taxon>Actinomycetes</taxon>
        <taxon>Kitasatosporales</taxon>
        <taxon>Streptomycetaceae</taxon>
        <taxon>Streptomyces</taxon>
    </lineage>
</organism>
<comment type="caution">
    <text evidence="2">The sequence shown here is derived from an EMBL/GenBank/DDBJ whole genome shotgun (WGS) entry which is preliminary data.</text>
</comment>
<name>A0ABV9XJY8_9ACTN</name>
<evidence type="ECO:0000313" key="3">
    <source>
        <dbReference type="Proteomes" id="UP001595829"/>
    </source>
</evidence>
<protein>
    <recommendedName>
        <fullName evidence="4">WXG100 family type VII secretion target</fullName>
    </recommendedName>
</protein>
<dbReference type="EMBL" id="JBHSJD010000017">
    <property type="protein sequence ID" value="MFC5024681.1"/>
    <property type="molecule type" value="Genomic_DNA"/>
</dbReference>
<keyword evidence="1" id="KW-0175">Coiled coil</keyword>
<dbReference type="RefSeq" id="WP_380839971.1">
    <property type="nucleotide sequence ID" value="NZ_JBHMCZ010000003.1"/>
</dbReference>
<evidence type="ECO:0000256" key="1">
    <source>
        <dbReference type="SAM" id="Coils"/>
    </source>
</evidence>
<proteinExistence type="predicted"/>
<evidence type="ECO:0000313" key="2">
    <source>
        <dbReference type="EMBL" id="MFC5024681.1"/>
    </source>
</evidence>
<gene>
    <name evidence="2" type="ORF">ACFPM3_21375</name>
</gene>
<dbReference type="InterPro" id="IPR038332">
    <property type="entry name" value="PPE_sf"/>
</dbReference>
<reference evidence="3" key="1">
    <citation type="journal article" date="2019" name="Int. J. Syst. Evol. Microbiol.">
        <title>The Global Catalogue of Microorganisms (GCM) 10K type strain sequencing project: providing services to taxonomists for standard genome sequencing and annotation.</title>
        <authorList>
            <consortium name="The Broad Institute Genomics Platform"/>
            <consortium name="The Broad Institute Genome Sequencing Center for Infectious Disease"/>
            <person name="Wu L."/>
            <person name="Ma J."/>
        </authorList>
    </citation>
    <scope>NUCLEOTIDE SEQUENCE [LARGE SCALE GENOMIC DNA]</scope>
    <source>
        <strain evidence="3">CGMCC 4.1648</strain>
    </source>
</reference>
<evidence type="ECO:0008006" key="4">
    <source>
        <dbReference type="Google" id="ProtNLM"/>
    </source>
</evidence>
<accession>A0ABV9XJY8</accession>